<dbReference type="InterPro" id="IPR025997">
    <property type="entry name" value="SBP_2_dom"/>
</dbReference>
<feature type="domain" description="Periplasmic binding protein" evidence="5">
    <location>
        <begin position="29"/>
        <end position="290"/>
    </location>
</feature>
<feature type="signal peptide" evidence="4">
    <location>
        <begin position="1"/>
        <end position="24"/>
    </location>
</feature>
<evidence type="ECO:0000256" key="2">
    <source>
        <dbReference type="ARBA" id="ARBA00007639"/>
    </source>
</evidence>
<dbReference type="GO" id="GO:0055085">
    <property type="term" value="P:transmembrane transport"/>
    <property type="evidence" value="ECO:0007669"/>
    <property type="project" value="UniProtKB-ARBA"/>
</dbReference>
<evidence type="ECO:0000313" key="7">
    <source>
        <dbReference type="Proteomes" id="UP000001955"/>
    </source>
</evidence>
<evidence type="ECO:0000256" key="4">
    <source>
        <dbReference type="SAM" id="SignalP"/>
    </source>
</evidence>
<dbReference type="STRING" id="630626.EBL_c06770"/>
<dbReference type="GO" id="GO:0030246">
    <property type="term" value="F:carbohydrate binding"/>
    <property type="evidence" value="ECO:0007669"/>
    <property type="project" value="UniProtKB-ARBA"/>
</dbReference>
<dbReference type="PANTHER" id="PTHR46847:SF1">
    <property type="entry name" value="D-ALLOSE-BINDING PERIPLASMIC PROTEIN-RELATED"/>
    <property type="match status" value="1"/>
</dbReference>
<dbReference type="KEGG" id="ebt:EBL_c06770"/>
<evidence type="ECO:0000256" key="3">
    <source>
        <dbReference type="ARBA" id="ARBA00022729"/>
    </source>
</evidence>
<protein>
    <submittedName>
        <fullName evidence="6">D-allose transporter subunit</fullName>
    </submittedName>
</protein>
<dbReference type="eggNOG" id="COG1879">
    <property type="taxonomic scope" value="Bacteria"/>
</dbReference>
<dbReference type="Proteomes" id="UP000001955">
    <property type="component" value="Chromosome"/>
</dbReference>
<gene>
    <name evidence="6" type="primary">alsB</name>
    <name evidence="6" type="ordered locus">EBL_c06770</name>
</gene>
<dbReference type="Gene3D" id="3.40.50.2300">
    <property type="match status" value="2"/>
</dbReference>
<dbReference type="PANTHER" id="PTHR46847">
    <property type="entry name" value="D-ALLOSE-BINDING PERIPLASMIC PROTEIN-RELATED"/>
    <property type="match status" value="1"/>
</dbReference>
<dbReference type="EMBL" id="CP001560">
    <property type="protein sequence ID" value="AFJ45801.1"/>
    <property type="molecule type" value="Genomic_DNA"/>
</dbReference>
<evidence type="ECO:0000256" key="1">
    <source>
        <dbReference type="ARBA" id="ARBA00004196"/>
    </source>
</evidence>
<name>I2B5J7_SHIBC</name>
<accession>I2B5J7</accession>
<dbReference type="AlphaFoldDB" id="I2B5J7"/>
<keyword evidence="7" id="KW-1185">Reference proteome</keyword>
<dbReference type="NCBIfam" id="NF007254">
    <property type="entry name" value="PRK09701.1"/>
    <property type="match status" value="1"/>
</dbReference>
<dbReference type="PATRIC" id="fig|630626.3.peg.668"/>
<reference evidence="6 7" key="1">
    <citation type="journal article" date="2012" name="J. Bacteriol.">
        <title>Complete genome sequence of the B12-producing Shimwellia blattae strain DSM 4481, isolated from a cockroach.</title>
        <authorList>
            <person name="Brzuszkiewicz E."/>
            <person name="Waschkowitz T."/>
            <person name="Wiezer A."/>
            <person name="Daniel R."/>
        </authorList>
    </citation>
    <scope>NUCLEOTIDE SEQUENCE [LARGE SCALE GENOMIC DNA]</scope>
    <source>
        <strain evidence="7">ATCC 29907 / DSM 4481 / JCM 1650 / NBRC 105725 / CDC 9005-74</strain>
    </source>
</reference>
<proteinExistence type="inferred from homology"/>
<dbReference type="HOGENOM" id="CLU_037628_3_2_6"/>
<evidence type="ECO:0000313" key="6">
    <source>
        <dbReference type="EMBL" id="AFJ45801.1"/>
    </source>
</evidence>
<sequence length="317" mass="33238">MMNKYLKYFSAAAVGLLFSACALAASDYAIVLKTLSNPFWVDMKKGIEDEARKLGVSVDIFASPSEGDFQSQLQLFEDLINKKYKGIAFAPLSAVNLVIPVARAWKNGIYLVNLDEKIDLDNLTKAGGNIEGFVTTDNVAVGAKGAEYIINALGEAGGQVAIIEGKAGNASGEARRTGASGAFGNAPQVQLVASQPADWDRIKALDVATNVLQRNPDLKAFYCANDTMAMGVAQAVANAGKTGEILVVGTDGIPEARKMVASGMMTATVAQNPQDIGATGLKLLVEAARNGKVIAPDQPPVFTLVDSLLITRDAANG</sequence>
<comment type="subcellular location">
    <subcellularLocation>
        <location evidence="1">Cell envelope</location>
    </subcellularLocation>
</comment>
<dbReference type="SUPFAM" id="SSF53822">
    <property type="entry name" value="Periplasmic binding protein-like I"/>
    <property type="match status" value="1"/>
</dbReference>
<feature type="chain" id="PRO_5003655947" evidence="4">
    <location>
        <begin position="25"/>
        <end position="317"/>
    </location>
</feature>
<dbReference type="Pfam" id="PF13407">
    <property type="entry name" value="Peripla_BP_4"/>
    <property type="match status" value="1"/>
</dbReference>
<evidence type="ECO:0000259" key="5">
    <source>
        <dbReference type="Pfam" id="PF13407"/>
    </source>
</evidence>
<dbReference type="PROSITE" id="PS51257">
    <property type="entry name" value="PROKAR_LIPOPROTEIN"/>
    <property type="match status" value="1"/>
</dbReference>
<dbReference type="CDD" id="cd06320">
    <property type="entry name" value="PBP1_allose_binding"/>
    <property type="match status" value="1"/>
</dbReference>
<dbReference type="GO" id="GO:0030313">
    <property type="term" value="C:cell envelope"/>
    <property type="evidence" value="ECO:0007669"/>
    <property type="project" value="UniProtKB-SubCell"/>
</dbReference>
<comment type="similarity">
    <text evidence="2">Belongs to the bacterial solute-binding protein 2 family.</text>
</comment>
<dbReference type="InterPro" id="IPR028082">
    <property type="entry name" value="Peripla_BP_I"/>
</dbReference>
<keyword evidence="3 4" id="KW-0732">Signal</keyword>
<organism evidence="6 7">
    <name type="scientific">Shimwellia blattae (strain ATCC 29907 / DSM 4481 / JCM 1650 / NBRC 105725 / CDC 9005-74)</name>
    <name type="common">Escherichia blattae</name>
    <dbReference type="NCBI Taxonomy" id="630626"/>
    <lineage>
        <taxon>Bacteria</taxon>
        <taxon>Pseudomonadati</taxon>
        <taxon>Pseudomonadota</taxon>
        <taxon>Gammaproteobacteria</taxon>
        <taxon>Enterobacterales</taxon>
        <taxon>Enterobacteriaceae</taxon>
        <taxon>Shimwellia</taxon>
    </lineage>
</organism>